<sequence length="398" mass="44071">MTTPENLIELKSEDELNELVKANKSSVVVLDFWASFAPACKQMNDVFVELARKHSTLKFVKIEAENFPNVSGSFGIEAVPVFIVLKNGKSAARVEGADAPKLSEVVEKYSKIAESTTSLFPITADSSSPISTTISPPNGDLNARLKTLINSAPVMVFIKGTPSQPRCGFSRQVIDILNEHKVKFSSFNILADEEVRQGLKTYSNWPTYPQLYVNGELVGGLDIIKELVASGEFQSMIPKAKDLNERLQELTTRTDVVVFMKGVPSAPRCGFSKQLVNILDQKNIKYEHFDILTDEEVRQGLKTFAKWPTYPMVFHKGELIGGLDIIKELDDTGELVAFPEGNAVIGPGWHKMSRLVPEGVTILRLTPTVLLSTYKVEDEYLVKNTDPFKGRGWAGKST</sequence>
<dbReference type="InterPro" id="IPR036249">
    <property type="entry name" value="Thioredoxin-like_sf"/>
</dbReference>
<evidence type="ECO:0000313" key="8">
    <source>
        <dbReference type="Proteomes" id="UP000789508"/>
    </source>
</evidence>
<evidence type="ECO:0000256" key="2">
    <source>
        <dbReference type="ARBA" id="ARBA00022723"/>
    </source>
</evidence>
<comment type="function">
    <text evidence="5">Monothiol glutaredoxin involved in the biogenesis of iron-sulfur clusters. Binds one iron-sulfur cluster per dimer. The iron-sulfur cluster is bound between subunits, and is complexed by a bound glutathione and a cysteine residue from each subunit.</text>
</comment>
<evidence type="ECO:0000313" key="7">
    <source>
        <dbReference type="EMBL" id="CAG8508699.1"/>
    </source>
</evidence>
<dbReference type="CDD" id="cd02984">
    <property type="entry name" value="TRX_PICOT"/>
    <property type="match status" value="1"/>
</dbReference>
<name>A0A9N9F4K4_9GLOM</name>
<evidence type="ECO:0000256" key="1">
    <source>
        <dbReference type="ARBA" id="ARBA00009630"/>
    </source>
</evidence>
<evidence type="ECO:0000259" key="6">
    <source>
        <dbReference type="PROSITE" id="PS51352"/>
    </source>
</evidence>
<keyword evidence="2" id="KW-0479">Metal-binding</keyword>
<dbReference type="PANTHER" id="PTHR10293">
    <property type="entry name" value="GLUTAREDOXIN FAMILY MEMBER"/>
    <property type="match status" value="1"/>
</dbReference>
<dbReference type="Pfam" id="PF00085">
    <property type="entry name" value="Thioredoxin"/>
    <property type="match status" value="1"/>
</dbReference>
<dbReference type="EMBL" id="CAJVPS010000779">
    <property type="protein sequence ID" value="CAG8508699.1"/>
    <property type="molecule type" value="Genomic_DNA"/>
</dbReference>
<dbReference type="PANTHER" id="PTHR10293:SF73">
    <property type="entry name" value="GLUTAREDOXIN-3"/>
    <property type="match status" value="1"/>
</dbReference>
<dbReference type="SUPFAM" id="SSF52833">
    <property type="entry name" value="Thioredoxin-like"/>
    <property type="match status" value="3"/>
</dbReference>
<keyword evidence="4" id="KW-0411">Iron-sulfur</keyword>
<keyword evidence="8" id="KW-1185">Reference proteome</keyword>
<gene>
    <name evidence="7" type="ORF">ALEPTO_LOCUS3860</name>
</gene>
<evidence type="ECO:0000256" key="4">
    <source>
        <dbReference type="ARBA" id="ARBA00023014"/>
    </source>
</evidence>
<dbReference type="GO" id="GO:0005829">
    <property type="term" value="C:cytosol"/>
    <property type="evidence" value="ECO:0007669"/>
    <property type="project" value="TreeGrafter"/>
</dbReference>
<dbReference type="InterPro" id="IPR033658">
    <property type="entry name" value="GRX_PICOT-like"/>
</dbReference>
<dbReference type="InterPro" id="IPR002109">
    <property type="entry name" value="Glutaredoxin"/>
</dbReference>
<proteinExistence type="inferred from homology"/>
<comment type="caution">
    <text evidence="7">The sequence shown here is derived from an EMBL/GenBank/DDBJ whole genome shotgun (WGS) entry which is preliminary data.</text>
</comment>
<dbReference type="Proteomes" id="UP000789508">
    <property type="component" value="Unassembled WGS sequence"/>
</dbReference>
<dbReference type="NCBIfam" id="TIGR00365">
    <property type="entry name" value="Grx4 family monothiol glutaredoxin"/>
    <property type="match status" value="1"/>
</dbReference>
<dbReference type="GO" id="GO:0005634">
    <property type="term" value="C:nucleus"/>
    <property type="evidence" value="ECO:0007669"/>
    <property type="project" value="TreeGrafter"/>
</dbReference>
<evidence type="ECO:0000256" key="5">
    <source>
        <dbReference type="ARBA" id="ARBA00055846"/>
    </source>
</evidence>
<dbReference type="InterPro" id="IPR004480">
    <property type="entry name" value="Monothiol_GRX-rel"/>
</dbReference>
<dbReference type="FunFam" id="3.40.30.10:FF:000012">
    <property type="entry name" value="Monothiol glutaredoxin"/>
    <property type="match status" value="2"/>
</dbReference>
<accession>A0A9N9F4K4</accession>
<dbReference type="CDD" id="cd03028">
    <property type="entry name" value="GRX_PICOT_like"/>
    <property type="match status" value="2"/>
</dbReference>
<dbReference type="GO" id="GO:0006879">
    <property type="term" value="P:intracellular iron ion homeostasis"/>
    <property type="evidence" value="ECO:0007669"/>
    <property type="project" value="TreeGrafter"/>
</dbReference>
<dbReference type="GO" id="GO:0015036">
    <property type="term" value="F:disulfide oxidoreductase activity"/>
    <property type="evidence" value="ECO:0007669"/>
    <property type="project" value="UniProtKB-ARBA"/>
</dbReference>
<dbReference type="GO" id="GO:0046872">
    <property type="term" value="F:metal ion binding"/>
    <property type="evidence" value="ECO:0007669"/>
    <property type="project" value="UniProtKB-KW"/>
</dbReference>
<protein>
    <submittedName>
        <fullName evidence="7">639_t:CDS:1</fullName>
    </submittedName>
</protein>
<dbReference type="Pfam" id="PF00462">
    <property type="entry name" value="Glutaredoxin"/>
    <property type="match status" value="2"/>
</dbReference>
<dbReference type="AlphaFoldDB" id="A0A9N9F4K4"/>
<dbReference type="GO" id="GO:0051536">
    <property type="term" value="F:iron-sulfur cluster binding"/>
    <property type="evidence" value="ECO:0007669"/>
    <property type="project" value="UniProtKB-KW"/>
</dbReference>
<dbReference type="OrthoDB" id="415696at2759"/>
<evidence type="ECO:0000256" key="3">
    <source>
        <dbReference type="ARBA" id="ARBA00023004"/>
    </source>
</evidence>
<organism evidence="7 8">
    <name type="scientific">Ambispora leptoticha</name>
    <dbReference type="NCBI Taxonomy" id="144679"/>
    <lineage>
        <taxon>Eukaryota</taxon>
        <taxon>Fungi</taxon>
        <taxon>Fungi incertae sedis</taxon>
        <taxon>Mucoromycota</taxon>
        <taxon>Glomeromycotina</taxon>
        <taxon>Glomeromycetes</taxon>
        <taxon>Archaeosporales</taxon>
        <taxon>Ambisporaceae</taxon>
        <taxon>Ambispora</taxon>
    </lineage>
</organism>
<dbReference type="InterPro" id="IPR013766">
    <property type="entry name" value="Thioredoxin_domain"/>
</dbReference>
<dbReference type="PROSITE" id="PS51352">
    <property type="entry name" value="THIOREDOXIN_2"/>
    <property type="match status" value="1"/>
</dbReference>
<dbReference type="Gene3D" id="3.40.30.10">
    <property type="entry name" value="Glutaredoxin"/>
    <property type="match status" value="3"/>
</dbReference>
<comment type="similarity">
    <text evidence="1">Belongs to the glutaredoxin family. Monothiol subfamily.</text>
</comment>
<dbReference type="PROSITE" id="PS51354">
    <property type="entry name" value="GLUTAREDOXIN_2"/>
    <property type="match status" value="2"/>
</dbReference>
<keyword evidence="3" id="KW-0408">Iron</keyword>
<dbReference type="FunFam" id="3.40.30.10:FF:000092">
    <property type="entry name" value="Monothiol glutaredoxin"/>
    <property type="match status" value="1"/>
</dbReference>
<feature type="domain" description="Thioredoxin" evidence="6">
    <location>
        <begin position="1"/>
        <end position="111"/>
    </location>
</feature>
<reference evidence="7" key="1">
    <citation type="submission" date="2021-06" db="EMBL/GenBank/DDBJ databases">
        <authorList>
            <person name="Kallberg Y."/>
            <person name="Tangrot J."/>
            <person name="Rosling A."/>
        </authorList>
    </citation>
    <scope>NUCLEOTIDE SEQUENCE</scope>
    <source>
        <strain evidence="7">FL130A</strain>
    </source>
</reference>